<evidence type="ECO:0000256" key="1">
    <source>
        <dbReference type="ARBA" id="ARBA00004123"/>
    </source>
</evidence>
<evidence type="ECO:0000256" key="2">
    <source>
        <dbReference type="ARBA" id="ARBA00022723"/>
    </source>
</evidence>
<keyword evidence="3" id="KW-0677">Repeat</keyword>
<evidence type="ECO:0000313" key="12">
    <source>
        <dbReference type="EMBL" id="CAG7835237.1"/>
    </source>
</evidence>
<dbReference type="PROSITE" id="PS50157">
    <property type="entry name" value="ZINC_FINGER_C2H2_2"/>
    <property type="match status" value="9"/>
</dbReference>
<keyword evidence="4 7" id="KW-0863">Zinc-finger</keyword>
<feature type="domain" description="C2H2-type" evidence="10">
    <location>
        <begin position="502"/>
        <end position="529"/>
    </location>
</feature>
<feature type="binding site" evidence="8">
    <location>
        <position position="25"/>
    </location>
    <ligand>
        <name>Zn(2+)</name>
        <dbReference type="ChEBI" id="CHEBI:29105"/>
    </ligand>
</feature>
<feature type="binding site" evidence="8">
    <location>
        <position position="82"/>
    </location>
    <ligand>
        <name>Zn(2+)</name>
        <dbReference type="ChEBI" id="CHEBI:29105"/>
    </ligand>
</feature>
<dbReference type="FunFam" id="3.30.160.60:FF:000744">
    <property type="entry name" value="zinc finger E-box-binding homeobox 1"/>
    <property type="match status" value="1"/>
</dbReference>
<dbReference type="InterPro" id="IPR012934">
    <property type="entry name" value="Znf_AD"/>
</dbReference>
<reference evidence="12" key="1">
    <citation type="submission" date="2021-06" db="EMBL/GenBank/DDBJ databases">
        <authorList>
            <person name="Hodson N. C."/>
            <person name="Mongue J. A."/>
            <person name="Jaron S. K."/>
        </authorList>
    </citation>
    <scope>NUCLEOTIDE SEQUENCE</scope>
</reference>
<dbReference type="FunFam" id="3.30.160.60:FF:002343">
    <property type="entry name" value="Zinc finger protein 33A"/>
    <property type="match status" value="1"/>
</dbReference>
<accession>A0A8J2LRD4</accession>
<feature type="domain" description="C2H2-type" evidence="10">
    <location>
        <begin position="530"/>
        <end position="559"/>
    </location>
</feature>
<keyword evidence="13" id="KW-1185">Reference proteome</keyword>
<feature type="domain" description="ZAD" evidence="11">
    <location>
        <begin position="20"/>
        <end position="109"/>
    </location>
</feature>
<evidence type="ECO:0000259" key="10">
    <source>
        <dbReference type="PROSITE" id="PS50157"/>
    </source>
</evidence>
<evidence type="ECO:0000256" key="5">
    <source>
        <dbReference type="ARBA" id="ARBA00022833"/>
    </source>
</evidence>
<gene>
    <name evidence="12" type="ORF">AFUS01_LOCUS44637</name>
</gene>
<feature type="domain" description="C2H2-type" evidence="10">
    <location>
        <begin position="588"/>
        <end position="615"/>
    </location>
</feature>
<dbReference type="GO" id="GO:0000978">
    <property type="term" value="F:RNA polymerase II cis-regulatory region sequence-specific DNA binding"/>
    <property type="evidence" value="ECO:0007669"/>
    <property type="project" value="TreeGrafter"/>
</dbReference>
<keyword evidence="2 8" id="KW-0479">Metal-binding</keyword>
<feature type="domain" description="C2H2-type" evidence="10">
    <location>
        <begin position="560"/>
        <end position="587"/>
    </location>
</feature>
<dbReference type="GO" id="GO:0003682">
    <property type="term" value="F:chromatin binding"/>
    <property type="evidence" value="ECO:0007669"/>
    <property type="project" value="UniProtKB-ARBA"/>
</dbReference>
<feature type="domain" description="C2H2-type" evidence="10">
    <location>
        <begin position="474"/>
        <end position="501"/>
    </location>
</feature>
<evidence type="ECO:0000313" key="13">
    <source>
        <dbReference type="Proteomes" id="UP000708208"/>
    </source>
</evidence>
<dbReference type="InterPro" id="IPR050589">
    <property type="entry name" value="Ikaros_C2H2-ZF"/>
</dbReference>
<feature type="region of interest" description="Disordered" evidence="9">
    <location>
        <begin position="141"/>
        <end position="165"/>
    </location>
</feature>
<dbReference type="PANTHER" id="PTHR24404:SF114">
    <property type="entry name" value="KLUMPFUSS, ISOFORM B-RELATED"/>
    <property type="match status" value="1"/>
</dbReference>
<dbReference type="PROSITE" id="PS51915">
    <property type="entry name" value="ZAD"/>
    <property type="match status" value="1"/>
</dbReference>
<dbReference type="GO" id="GO:0000785">
    <property type="term" value="C:chromatin"/>
    <property type="evidence" value="ECO:0007669"/>
    <property type="project" value="UniProtKB-ARBA"/>
</dbReference>
<evidence type="ECO:0000256" key="4">
    <source>
        <dbReference type="ARBA" id="ARBA00022771"/>
    </source>
</evidence>
<name>A0A8J2LRD4_9HEXA</name>
<comment type="subcellular location">
    <subcellularLocation>
        <location evidence="1">Nucleus</location>
    </subcellularLocation>
</comment>
<dbReference type="PROSITE" id="PS00028">
    <property type="entry name" value="ZINC_FINGER_C2H2_1"/>
    <property type="match status" value="8"/>
</dbReference>
<feature type="binding site" evidence="8">
    <location>
        <position position="85"/>
    </location>
    <ligand>
        <name>Zn(2+)</name>
        <dbReference type="ChEBI" id="CHEBI:29105"/>
    </ligand>
</feature>
<protein>
    <submittedName>
        <fullName evidence="12">Uncharacterized protein</fullName>
    </submittedName>
</protein>
<evidence type="ECO:0000256" key="9">
    <source>
        <dbReference type="SAM" id="MobiDB-lite"/>
    </source>
</evidence>
<feature type="domain" description="C2H2-type" evidence="10">
    <location>
        <begin position="388"/>
        <end position="416"/>
    </location>
</feature>
<dbReference type="FunFam" id="3.30.160.60:FF:000145">
    <property type="entry name" value="Zinc finger protein 574"/>
    <property type="match status" value="1"/>
</dbReference>
<dbReference type="FunFam" id="3.30.160.60:FF:000690">
    <property type="entry name" value="Zinc finger protein 354C"/>
    <property type="match status" value="1"/>
</dbReference>
<dbReference type="FunFam" id="3.30.160.60:FF:000125">
    <property type="entry name" value="Putative zinc finger protein 143"/>
    <property type="match status" value="1"/>
</dbReference>
<feature type="domain" description="C2H2-type" evidence="10">
    <location>
        <begin position="417"/>
        <end position="444"/>
    </location>
</feature>
<proteinExistence type="predicted"/>
<sequence length="821" mass="91777">MHPQEKVLGSLTRDELKESNCCRFCGYGAKKEISEGDEFTRIYEKSVVEGEELRTVTLDVVINKYLPITVSSHELYYPQVICSVCTSSLNVTVEFFQNIVKGQKILASIINEVSPTKSQDKLDEDEPSPLIFSGENPILLAPKRRGRPRRDPNKPKTPKVDVLSSDYLDSKPKRLSRRPVRYDEPTSSNLCEVVIKEEVEDIAEPSETNSCPFLNEENLEPNIILDADGIKSNEANAAEDLKTDNNNLILQNVSTEFTSLTRADNLMDLSKLSVIMDGDEEMDTTSNVDMSGHNAGIVNCIKSGVVPDSLHLSDGLVPGSVTNATLSAKSNSGLQEEDDAVICLTEEPVTNETCNDSDVSVRTVDFVTKKKTKKGRKKARRKSSKKKIECEACHKEFSHPSSLAYHRNAAHGDKKKFACTICGKAFTHKQLLLNHSYVHSDEKIFKCNLCPAKFKSKASLYTHNKSIHTTNNAHTCDHCGSRFNLKSSLKAHLRLHTGEKPYSCEFCHKRFSQKSNYTEHRRIHTGERPYKCDTANCDKAFTTASQLRSHKITHTGSKQYLCSICGRGFTHGENFKYHMRRHNGEKPLECPICLKQFTEPWSLKKHCRMHTGEKPYTCEVCNKLFSDPSNYAKHKRAHHFDGMVVQELQESIQRQVQSNQQFLNTATKIEVNQPVDTQVVSQIIEGAEQSGEDSTVDNGYVHILNADNLNSIEEGTQDGQVIYLYPDELQYYTIMISDNQDSVESRPNEETLQTLGGTIALAVDADLAAQYFNMDNVSSACIAGSTIGDGEEVAPVSVTTDEAEITKDCVEPSKSNLLSKE</sequence>
<dbReference type="Pfam" id="PF00096">
    <property type="entry name" value="zf-C2H2"/>
    <property type="match status" value="6"/>
</dbReference>
<feature type="domain" description="C2H2-type" evidence="10">
    <location>
        <begin position="445"/>
        <end position="473"/>
    </location>
</feature>
<dbReference type="GO" id="GO:0040029">
    <property type="term" value="P:epigenetic regulation of gene expression"/>
    <property type="evidence" value="ECO:0007669"/>
    <property type="project" value="UniProtKB-ARBA"/>
</dbReference>
<dbReference type="EMBL" id="CAJVCH010570567">
    <property type="protein sequence ID" value="CAG7835237.1"/>
    <property type="molecule type" value="Genomic_DNA"/>
</dbReference>
<dbReference type="PANTHER" id="PTHR24404">
    <property type="entry name" value="ZINC FINGER PROTEIN"/>
    <property type="match status" value="1"/>
</dbReference>
<dbReference type="Proteomes" id="UP000708208">
    <property type="component" value="Unassembled WGS sequence"/>
</dbReference>
<keyword evidence="6" id="KW-0539">Nucleus</keyword>
<organism evidence="12 13">
    <name type="scientific">Allacma fusca</name>
    <dbReference type="NCBI Taxonomy" id="39272"/>
    <lineage>
        <taxon>Eukaryota</taxon>
        <taxon>Metazoa</taxon>
        <taxon>Ecdysozoa</taxon>
        <taxon>Arthropoda</taxon>
        <taxon>Hexapoda</taxon>
        <taxon>Collembola</taxon>
        <taxon>Symphypleona</taxon>
        <taxon>Sminthuridae</taxon>
        <taxon>Allacma</taxon>
    </lineage>
</organism>
<evidence type="ECO:0000256" key="8">
    <source>
        <dbReference type="PROSITE-ProRule" id="PRU01263"/>
    </source>
</evidence>
<feature type="domain" description="C2H2-type" evidence="10">
    <location>
        <begin position="616"/>
        <end position="638"/>
    </location>
</feature>
<feature type="binding site" evidence="8">
    <location>
        <position position="22"/>
    </location>
    <ligand>
        <name>Zn(2+)</name>
        <dbReference type="ChEBI" id="CHEBI:29105"/>
    </ligand>
</feature>
<dbReference type="FunFam" id="3.30.160.60:FF:000100">
    <property type="entry name" value="Zinc finger 45-like"/>
    <property type="match status" value="1"/>
</dbReference>
<keyword evidence="5 8" id="KW-0862">Zinc</keyword>
<dbReference type="GO" id="GO:0003700">
    <property type="term" value="F:DNA-binding transcription factor activity"/>
    <property type="evidence" value="ECO:0007669"/>
    <property type="project" value="TreeGrafter"/>
</dbReference>
<dbReference type="GO" id="GO:0006357">
    <property type="term" value="P:regulation of transcription by RNA polymerase II"/>
    <property type="evidence" value="ECO:0007669"/>
    <property type="project" value="TreeGrafter"/>
</dbReference>
<evidence type="ECO:0000256" key="6">
    <source>
        <dbReference type="ARBA" id="ARBA00023242"/>
    </source>
</evidence>
<dbReference type="GO" id="GO:0008270">
    <property type="term" value="F:zinc ion binding"/>
    <property type="evidence" value="ECO:0007669"/>
    <property type="project" value="UniProtKB-UniRule"/>
</dbReference>
<comment type="caution">
    <text evidence="12">The sequence shown here is derived from an EMBL/GenBank/DDBJ whole genome shotgun (WGS) entry which is preliminary data.</text>
</comment>
<dbReference type="AlphaFoldDB" id="A0A8J2LRD4"/>
<dbReference type="GO" id="GO:0005634">
    <property type="term" value="C:nucleus"/>
    <property type="evidence" value="ECO:0007669"/>
    <property type="project" value="UniProtKB-SubCell"/>
</dbReference>
<evidence type="ECO:0000256" key="3">
    <source>
        <dbReference type="ARBA" id="ARBA00022737"/>
    </source>
</evidence>
<dbReference type="InterPro" id="IPR013087">
    <property type="entry name" value="Znf_C2H2_type"/>
</dbReference>
<dbReference type="OrthoDB" id="6077919at2759"/>
<evidence type="ECO:0000259" key="11">
    <source>
        <dbReference type="PROSITE" id="PS51915"/>
    </source>
</evidence>
<evidence type="ECO:0000256" key="7">
    <source>
        <dbReference type="PROSITE-ProRule" id="PRU00042"/>
    </source>
</evidence>
<dbReference type="SMART" id="SM00868">
    <property type="entry name" value="zf-AD"/>
    <property type="match status" value="1"/>
</dbReference>
<dbReference type="SMART" id="SM00355">
    <property type="entry name" value="ZnF_C2H2"/>
    <property type="match status" value="9"/>
</dbReference>